<sequence length="235" mass="27295">MKTIIFDVDDTLYDQQFPFKKALEETFQLTLSTDEVNQLYLASRKHSDDLFEQEQAGEISTLKLQTYRITEACRDYNISITYDEAVAFQTNYLARQKEITLFKEVEQLLDYLKAQNKQLAVLTNGGTEHQTMKIKQLGLSKWIPESHFFISGTIGYAKPKKEPFLFIEEQLQLDPSKTIYIGDAFVNDIIGAKQVGWKAIWFNHRKRKPEDDEVKADFEASTPSELLNFLKNNMK</sequence>
<dbReference type="Proteomes" id="UP001084197">
    <property type="component" value="Unassembled WGS sequence"/>
</dbReference>
<dbReference type="PANTHER" id="PTHR46470">
    <property type="entry name" value="N-ACYLNEURAMINATE-9-PHOSPHATASE"/>
    <property type="match status" value="1"/>
</dbReference>
<dbReference type="NCBIfam" id="TIGR01549">
    <property type="entry name" value="HAD-SF-IA-v1"/>
    <property type="match status" value="1"/>
</dbReference>
<dbReference type="SFLD" id="SFLDS00003">
    <property type="entry name" value="Haloacid_Dehalogenase"/>
    <property type="match status" value="1"/>
</dbReference>
<dbReference type="InterPro" id="IPR006439">
    <property type="entry name" value="HAD-SF_hydro_IA"/>
</dbReference>
<name>A0A9J6RG87_9BACI</name>
<dbReference type="GO" id="GO:0016791">
    <property type="term" value="F:phosphatase activity"/>
    <property type="evidence" value="ECO:0007669"/>
    <property type="project" value="TreeGrafter"/>
</dbReference>
<dbReference type="RefSeq" id="WP_268781117.1">
    <property type="nucleotide sequence ID" value="NZ_JAPRAT010000034.1"/>
</dbReference>
<dbReference type="SFLD" id="SFLDG01129">
    <property type="entry name" value="C1.5:_HAD__Beta-PGM__Phosphata"/>
    <property type="match status" value="1"/>
</dbReference>
<evidence type="ECO:0000256" key="4">
    <source>
        <dbReference type="ARBA" id="ARBA00022842"/>
    </source>
</evidence>
<evidence type="ECO:0000313" key="5">
    <source>
        <dbReference type="EMBL" id="MCZ0704347.1"/>
    </source>
</evidence>
<evidence type="ECO:0000256" key="1">
    <source>
        <dbReference type="ARBA" id="ARBA00001946"/>
    </source>
</evidence>
<dbReference type="InterPro" id="IPR051400">
    <property type="entry name" value="HAD-like_hydrolase"/>
</dbReference>
<comment type="cofactor">
    <cofactor evidence="1">
        <name>Mg(2+)</name>
        <dbReference type="ChEBI" id="CHEBI:18420"/>
    </cofactor>
</comment>
<keyword evidence="3 5" id="KW-0378">Hydrolase</keyword>
<dbReference type="InterPro" id="IPR023214">
    <property type="entry name" value="HAD_sf"/>
</dbReference>
<keyword evidence="2" id="KW-0479">Metal-binding</keyword>
<dbReference type="GO" id="GO:0044281">
    <property type="term" value="P:small molecule metabolic process"/>
    <property type="evidence" value="ECO:0007669"/>
    <property type="project" value="UniProtKB-ARBA"/>
</dbReference>
<evidence type="ECO:0000313" key="6">
    <source>
        <dbReference type="Proteomes" id="UP001084197"/>
    </source>
</evidence>
<dbReference type="SUPFAM" id="SSF56784">
    <property type="entry name" value="HAD-like"/>
    <property type="match status" value="1"/>
</dbReference>
<dbReference type="PRINTS" id="PR00413">
    <property type="entry name" value="HADHALOGNASE"/>
</dbReference>
<dbReference type="Gene3D" id="1.20.120.710">
    <property type="entry name" value="Haloacid dehalogenase hydrolase-like domain"/>
    <property type="match status" value="1"/>
</dbReference>
<gene>
    <name evidence="5" type="ORF">OWO01_14150</name>
</gene>
<keyword evidence="4" id="KW-0460">Magnesium</keyword>
<dbReference type="Gene3D" id="3.40.50.1000">
    <property type="entry name" value="HAD superfamily/HAD-like"/>
    <property type="match status" value="1"/>
</dbReference>
<reference evidence="5" key="1">
    <citation type="submission" date="2022-11" db="EMBL/GenBank/DDBJ databases">
        <title>WGS of Natronobacillus azotifigens 24KS-1, an anaerobic diazotrophic haloalkaliphile from soda-rich habitats.</title>
        <authorList>
            <person name="Sorokin D.Y."/>
            <person name="Merkel A.Y."/>
        </authorList>
    </citation>
    <scope>NUCLEOTIDE SEQUENCE</scope>
    <source>
        <strain evidence="5">24KS-1</strain>
    </source>
</reference>
<dbReference type="AlphaFoldDB" id="A0A9J6RG87"/>
<dbReference type="Pfam" id="PF00702">
    <property type="entry name" value="Hydrolase"/>
    <property type="match status" value="1"/>
</dbReference>
<evidence type="ECO:0000256" key="2">
    <source>
        <dbReference type="ARBA" id="ARBA00022723"/>
    </source>
</evidence>
<dbReference type="PANTHER" id="PTHR46470:SF2">
    <property type="entry name" value="GLYCERALDEHYDE 3-PHOSPHATE PHOSPHATASE"/>
    <property type="match status" value="1"/>
</dbReference>
<comment type="caution">
    <text evidence="5">The sequence shown here is derived from an EMBL/GenBank/DDBJ whole genome shotgun (WGS) entry which is preliminary data.</text>
</comment>
<keyword evidence="6" id="KW-1185">Reference proteome</keyword>
<organism evidence="5 6">
    <name type="scientific">Natronobacillus azotifigens</name>
    <dbReference type="NCBI Taxonomy" id="472978"/>
    <lineage>
        <taxon>Bacteria</taxon>
        <taxon>Bacillati</taxon>
        <taxon>Bacillota</taxon>
        <taxon>Bacilli</taxon>
        <taxon>Bacillales</taxon>
        <taxon>Bacillaceae</taxon>
        <taxon>Natronobacillus</taxon>
    </lineage>
</organism>
<proteinExistence type="predicted"/>
<evidence type="ECO:0000256" key="3">
    <source>
        <dbReference type="ARBA" id="ARBA00022801"/>
    </source>
</evidence>
<accession>A0A9J6RG87</accession>
<dbReference type="EMBL" id="JAPRAT010000034">
    <property type="protein sequence ID" value="MCZ0704347.1"/>
    <property type="molecule type" value="Genomic_DNA"/>
</dbReference>
<dbReference type="GO" id="GO:0046872">
    <property type="term" value="F:metal ion binding"/>
    <property type="evidence" value="ECO:0007669"/>
    <property type="project" value="UniProtKB-KW"/>
</dbReference>
<dbReference type="InterPro" id="IPR036412">
    <property type="entry name" value="HAD-like_sf"/>
</dbReference>
<protein>
    <submittedName>
        <fullName evidence="5">HAD family hydrolase</fullName>
    </submittedName>
</protein>